<evidence type="ECO:0000313" key="3">
    <source>
        <dbReference type="EMBL" id="ETW76187.1"/>
    </source>
</evidence>
<dbReference type="Gene3D" id="1.20.200.10">
    <property type="entry name" value="Fumarase/aspartase (Central domain)"/>
    <property type="match status" value="1"/>
</dbReference>
<gene>
    <name evidence="3" type="ORF">HETIRDRAFT_66536</name>
</gene>
<dbReference type="AlphaFoldDB" id="W4JRI7"/>
<dbReference type="Pfam" id="PF00221">
    <property type="entry name" value="Lyase_aromatic"/>
    <property type="match status" value="1"/>
</dbReference>
<dbReference type="eggNOG" id="KOG0222">
    <property type="taxonomic scope" value="Eukaryota"/>
</dbReference>
<dbReference type="HOGENOM" id="CLU_014801_3_1_1"/>
<dbReference type="PROSITE" id="PS00488">
    <property type="entry name" value="PAL_HISTIDASE"/>
    <property type="match status" value="1"/>
</dbReference>
<dbReference type="NCBIfam" id="TIGR01226">
    <property type="entry name" value="phe_am_lyase"/>
    <property type="match status" value="1"/>
</dbReference>
<comment type="similarity">
    <text evidence="1 2">Belongs to the PAL/histidase family.</text>
</comment>
<dbReference type="InterPro" id="IPR008948">
    <property type="entry name" value="L-Aspartase-like"/>
</dbReference>
<dbReference type="Gene3D" id="1.10.274.20">
    <property type="entry name" value="Phenylalanine ammonia-lyase 1, domain 3"/>
    <property type="match status" value="1"/>
</dbReference>
<dbReference type="InParanoid" id="W4JRI7"/>
<proteinExistence type="inferred from homology"/>
<dbReference type="InterPro" id="IPR022313">
    <property type="entry name" value="Phe/His_NH3-lyase_AS"/>
</dbReference>
<dbReference type="GO" id="GO:0006559">
    <property type="term" value="P:L-phenylalanine catabolic process"/>
    <property type="evidence" value="ECO:0007669"/>
    <property type="project" value="InterPro"/>
</dbReference>
<dbReference type="InterPro" id="IPR001106">
    <property type="entry name" value="Aromatic_Lyase"/>
</dbReference>
<reference evidence="3 4" key="1">
    <citation type="journal article" date="2012" name="New Phytol.">
        <title>Insight into trade-off between wood decay and parasitism from the genome of a fungal forest pathogen.</title>
        <authorList>
            <person name="Olson A."/>
            <person name="Aerts A."/>
            <person name="Asiegbu F."/>
            <person name="Belbahri L."/>
            <person name="Bouzid O."/>
            <person name="Broberg A."/>
            <person name="Canback B."/>
            <person name="Coutinho P.M."/>
            <person name="Cullen D."/>
            <person name="Dalman K."/>
            <person name="Deflorio G."/>
            <person name="van Diepen L.T."/>
            <person name="Dunand C."/>
            <person name="Duplessis S."/>
            <person name="Durling M."/>
            <person name="Gonthier P."/>
            <person name="Grimwood J."/>
            <person name="Fossdal C.G."/>
            <person name="Hansson D."/>
            <person name="Henrissat B."/>
            <person name="Hietala A."/>
            <person name="Himmelstrand K."/>
            <person name="Hoffmeister D."/>
            <person name="Hogberg N."/>
            <person name="James T.Y."/>
            <person name="Karlsson M."/>
            <person name="Kohler A."/>
            <person name="Kues U."/>
            <person name="Lee Y.H."/>
            <person name="Lin Y.C."/>
            <person name="Lind M."/>
            <person name="Lindquist E."/>
            <person name="Lombard V."/>
            <person name="Lucas S."/>
            <person name="Lunden K."/>
            <person name="Morin E."/>
            <person name="Murat C."/>
            <person name="Park J."/>
            <person name="Raffaello T."/>
            <person name="Rouze P."/>
            <person name="Salamov A."/>
            <person name="Schmutz J."/>
            <person name="Solheim H."/>
            <person name="Stahlberg J."/>
            <person name="Velez H."/>
            <person name="de Vries R.P."/>
            <person name="Wiebenga A."/>
            <person name="Woodward S."/>
            <person name="Yakovlev I."/>
            <person name="Garbelotto M."/>
            <person name="Martin F."/>
            <person name="Grigoriev I.V."/>
            <person name="Stenlid J."/>
        </authorList>
    </citation>
    <scope>NUCLEOTIDE SEQUENCE [LARGE SCALE GENOMIC DNA]</scope>
    <source>
        <strain evidence="3 4">TC 32-1</strain>
    </source>
</reference>
<keyword evidence="4" id="KW-1185">Reference proteome</keyword>
<protein>
    <recommendedName>
        <fullName evidence="5">Phenylalanine ammonia-lyase</fullName>
    </recommendedName>
</protein>
<organism evidence="3 4">
    <name type="scientific">Heterobasidion irregulare (strain TC 32-1)</name>
    <dbReference type="NCBI Taxonomy" id="747525"/>
    <lineage>
        <taxon>Eukaryota</taxon>
        <taxon>Fungi</taxon>
        <taxon>Dikarya</taxon>
        <taxon>Basidiomycota</taxon>
        <taxon>Agaricomycotina</taxon>
        <taxon>Agaricomycetes</taxon>
        <taxon>Russulales</taxon>
        <taxon>Bondarzewiaceae</taxon>
        <taxon>Heterobasidion</taxon>
        <taxon>Heterobasidion annosum species complex</taxon>
    </lineage>
</organism>
<dbReference type="Gene3D" id="1.10.275.10">
    <property type="entry name" value="Fumarase/aspartase (N-terminal domain)"/>
    <property type="match status" value="1"/>
</dbReference>
<dbReference type="RefSeq" id="XP_009551896.1">
    <property type="nucleotide sequence ID" value="XM_009553601.1"/>
</dbReference>
<evidence type="ECO:0000313" key="4">
    <source>
        <dbReference type="Proteomes" id="UP000030671"/>
    </source>
</evidence>
<dbReference type="STRING" id="747525.W4JRI7"/>
<evidence type="ECO:0000256" key="1">
    <source>
        <dbReference type="ARBA" id="ARBA00007238"/>
    </source>
</evidence>
<dbReference type="SUPFAM" id="SSF48557">
    <property type="entry name" value="L-aspartase-like"/>
    <property type="match status" value="1"/>
</dbReference>
<evidence type="ECO:0000256" key="2">
    <source>
        <dbReference type="RuleBase" id="RU003954"/>
    </source>
</evidence>
<evidence type="ECO:0008006" key="5">
    <source>
        <dbReference type="Google" id="ProtNLM"/>
    </source>
</evidence>
<dbReference type="InterPro" id="IPR023144">
    <property type="entry name" value="Phe_NH3-lyase_shielding_dom_sf"/>
</dbReference>
<dbReference type="GO" id="GO:0005737">
    <property type="term" value="C:cytoplasm"/>
    <property type="evidence" value="ECO:0007669"/>
    <property type="project" value="InterPro"/>
</dbReference>
<accession>W4JRI7</accession>
<keyword evidence="2" id="KW-0456">Lyase</keyword>
<dbReference type="KEGG" id="hir:HETIRDRAFT_66536"/>
<dbReference type="InterPro" id="IPR005922">
    <property type="entry name" value="Phe_NH3-lyase"/>
</dbReference>
<dbReference type="GO" id="GO:0016841">
    <property type="term" value="F:ammonia-lyase activity"/>
    <property type="evidence" value="ECO:0007669"/>
    <property type="project" value="InterPro"/>
</dbReference>
<dbReference type="EMBL" id="KI925465">
    <property type="protein sequence ID" value="ETW76187.1"/>
    <property type="molecule type" value="Genomic_DNA"/>
</dbReference>
<dbReference type="PANTHER" id="PTHR10362">
    <property type="entry name" value="HISTIDINE AMMONIA-LYASE"/>
    <property type="match status" value="1"/>
</dbReference>
<dbReference type="CDD" id="cd00332">
    <property type="entry name" value="PAL-HAL"/>
    <property type="match status" value="1"/>
</dbReference>
<sequence length="700" mass="76004">MEHHGDLCLRSRFIKSYNELKNYRNGEAITVDGQSLSIVAIVAIARHIVPLVLSSRFEIRERFEKSRSLVVSIVEEEKSVYGVSTGFGGSADTRTNDPIALGHALLQHLHVGVLPTFPTVSSSVLPLLDPLAFTSMPESWVRGAIAIRINSLIRGHSGVRWELLERMNDLLRENVVPLVPLRSSISASGDLSPLSYVAGTLMGNSSIRVFDGLATSGTRRIISSREALDNHHLEPISLAAKEHLGLLNGTAFSASVAALSMNTTVTLTMLALISTAMCTEALIGSRGNYDPFIHNTARPHPGQMEAAGTIWALLEGSRLAKDVNCETSIHEDDGELRQDRYPLRTAPQYLGPQIEDILSAITVVTLECNSTTDNPLFDGEAGKVHHGGNFQAMAVTNAMEKTRLALHHIGRLLFTQATELMNPSMNRGLPPSLAATDPSLNYHTKGLDIAMAAYVSELGHLASPVSTHIQSAEMHNQAVNSLALISGRMTISAVQVLSLLMATHLYALCQALDLRTMDAEFRLGLATIVEEELHARFDRHLSALEPTSLLQKTISIMYQTLDVTTTMDTAPRMKRVVSSSSSVFLDVFATSVDSTSALAVFPDFCDRVASRATSFIVSLREEYLGGSRGPAPASKMLKRTKPVYEFVRVTLGIAMHGKENDELFAHGLGTTDVTIGQNVSLIHEAILDGKIEAVIAELFC</sequence>
<dbReference type="InterPro" id="IPR024083">
    <property type="entry name" value="Fumarase/histidase_N"/>
</dbReference>
<name>W4JRI7_HETIT</name>
<dbReference type="OrthoDB" id="10051290at2759"/>
<dbReference type="GeneID" id="20678783"/>
<dbReference type="Proteomes" id="UP000030671">
    <property type="component" value="Unassembled WGS sequence"/>
</dbReference>